<evidence type="ECO:0000256" key="1">
    <source>
        <dbReference type="SAM" id="Phobius"/>
    </source>
</evidence>
<organism evidence="2 3">
    <name type="scientific">Acidianus infernus</name>
    <dbReference type="NCBI Taxonomy" id="12915"/>
    <lineage>
        <taxon>Archaea</taxon>
        <taxon>Thermoproteota</taxon>
        <taxon>Thermoprotei</taxon>
        <taxon>Sulfolobales</taxon>
        <taxon>Sulfolobaceae</taxon>
        <taxon>Acidianus</taxon>
    </lineage>
</organism>
<sequence>MIVQKTKKGKKGLSGAITALILVIASVIIALVVVFFAFGYLGAFSSSPTVTQVGTAKIIECTTSGSGTTTSYKLCVTLSSNTQTKIVAVEVGSHSISPAQCTIIYAGTNLYHIPLPSITYAAGQTYTVDLVLSGGQVVVVSAIAC</sequence>
<keyword evidence="3" id="KW-1185">Reference proteome</keyword>
<dbReference type="AlphaFoldDB" id="A0A6A9QEA8"/>
<dbReference type="Proteomes" id="UP000440125">
    <property type="component" value="Unassembled WGS sequence"/>
</dbReference>
<protein>
    <recommendedName>
        <fullName evidence="4">DUF973 family protein</fullName>
    </recommendedName>
</protein>
<accession>A0A6A9QEA8</accession>
<name>A0A6A9QEA8_ACIIN</name>
<comment type="caution">
    <text evidence="2">The sequence shown here is derived from an EMBL/GenBank/DDBJ whole genome shotgun (WGS) entry which is preliminary data.</text>
</comment>
<dbReference type="RefSeq" id="WP_155863599.1">
    <property type="nucleotide sequence ID" value="NZ_WFIY01000004.1"/>
</dbReference>
<evidence type="ECO:0000313" key="3">
    <source>
        <dbReference type="Proteomes" id="UP000440125"/>
    </source>
</evidence>
<proteinExistence type="predicted"/>
<gene>
    <name evidence="2" type="ORF">D1867_07865</name>
</gene>
<keyword evidence="1" id="KW-0472">Membrane</keyword>
<keyword evidence="1" id="KW-0812">Transmembrane</keyword>
<evidence type="ECO:0000313" key="2">
    <source>
        <dbReference type="EMBL" id="MUM65149.1"/>
    </source>
</evidence>
<evidence type="ECO:0008006" key="4">
    <source>
        <dbReference type="Google" id="ProtNLM"/>
    </source>
</evidence>
<feature type="transmembrane region" description="Helical" evidence="1">
    <location>
        <begin position="12"/>
        <end position="41"/>
    </location>
</feature>
<dbReference type="EMBL" id="WFIY01000004">
    <property type="protein sequence ID" value="MUM65149.1"/>
    <property type="molecule type" value="Genomic_DNA"/>
</dbReference>
<reference evidence="2 3" key="1">
    <citation type="submission" date="2019-10" db="EMBL/GenBank/DDBJ databases">
        <title>Genome Sequences from Six Type Strain Members of the Archaeal Family Sulfolobaceae: Acidianus ambivalens, Acidianus infernus, Metallosphaera prunae, Stygiolobus azoricus, Sulfolobus metallicus, and Sulfurisphaera ohwakuensis.</title>
        <authorList>
            <person name="Counts J.A."/>
            <person name="Kelly R.M."/>
        </authorList>
    </citation>
    <scope>NUCLEOTIDE SEQUENCE [LARGE SCALE GENOMIC DNA]</scope>
    <source>
        <strain evidence="2 3">DSM 3191</strain>
    </source>
</reference>
<keyword evidence="1" id="KW-1133">Transmembrane helix</keyword>